<protein>
    <submittedName>
        <fullName evidence="4">Integrase</fullName>
    </submittedName>
</protein>
<feature type="region of interest" description="Disordered" evidence="2">
    <location>
        <begin position="1"/>
        <end position="22"/>
    </location>
</feature>
<dbReference type="PANTHER" id="PTHR46889:SF4">
    <property type="entry name" value="TRANSPOSASE INSO FOR INSERTION SEQUENCE ELEMENT IS911B-RELATED"/>
    <property type="match status" value="1"/>
</dbReference>
<evidence type="ECO:0000313" key="4">
    <source>
        <dbReference type="EMBL" id="OUN41384.1"/>
    </source>
</evidence>
<evidence type="ECO:0000259" key="3">
    <source>
        <dbReference type="PROSITE" id="PS50994"/>
    </source>
</evidence>
<dbReference type="AlphaFoldDB" id="A0A1Y3TXU1"/>
<comment type="function">
    <text evidence="1">Involved in the transposition of the insertion sequence.</text>
</comment>
<dbReference type="Pfam" id="PF00665">
    <property type="entry name" value="rve"/>
    <property type="match status" value="1"/>
</dbReference>
<dbReference type="GO" id="GO:0015074">
    <property type="term" value="P:DNA integration"/>
    <property type="evidence" value="ECO:0007669"/>
    <property type="project" value="InterPro"/>
</dbReference>
<feature type="compositionally biased region" description="Low complexity" evidence="2">
    <location>
        <begin position="89"/>
        <end position="101"/>
    </location>
</feature>
<dbReference type="GO" id="GO:0003676">
    <property type="term" value="F:nucleic acid binding"/>
    <property type="evidence" value="ECO:0007669"/>
    <property type="project" value="InterPro"/>
</dbReference>
<dbReference type="SUPFAM" id="SSF53098">
    <property type="entry name" value="Ribonuclease H-like"/>
    <property type="match status" value="1"/>
</dbReference>
<reference evidence="5" key="1">
    <citation type="submission" date="2017-04" db="EMBL/GenBank/DDBJ databases">
        <title>Function of individual gut microbiota members based on whole genome sequencing of pure cultures obtained from chicken caecum.</title>
        <authorList>
            <person name="Medvecky M."/>
            <person name="Cejkova D."/>
            <person name="Polansky O."/>
            <person name="Karasova D."/>
            <person name="Kubasova T."/>
            <person name="Cizek A."/>
            <person name="Rychlik I."/>
        </authorList>
    </citation>
    <scope>NUCLEOTIDE SEQUENCE [LARGE SCALE GENOMIC DNA]</scope>
    <source>
        <strain evidence="5">An70</strain>
    </source>
</reference>
<dbReference type="EMBL" id="NFHO01000015">
    <property type="protein sequence ID" value="OUN41384.1"/>
    <property type="molecule type" value="Genomic_DNA"/>
</dbReference>
<dbReference type="NCBIfam" id="NF033516">
    <property type="entry name" value="transpos_IS3"/>
    <property type="match status" value="1"/>
</dbReference>
<evidence type="ECO:0000313" key="5">
    <source>
        <dbReference type="Proteomes" id="UP000196560"/>
    </source>
</evidence>
<dbReference type="InterPro" id="IPR025948">
    <property type="entry name" value="HTH-like_dom"/>
</dbReference>
<sequence length="280" mass="30370">MRSALGATRQGHRAWRKRPPSARDLRDAELAAAISEIYAASRGTYGAPKVFAELRRSGERTSRKRVARIMRDNGWAGATGGGAGRPMSAAKPAAPQANAAPDLVRREFRADGPNRARFADIAYARTHQGWIYPAVVMDIWSRRTVGWSMVPRMAAELADDALRMAIAGRRPPRGCIRHSGHGSQHASLPLGKTMRAAGIRPSMGPVSSPWDNAAMESPMGLIKAECVHARTFGTRDQAALEIFECIGCSCNRVRIHSALGNLSPEEFEARHTEDAAPRAA</sequence>
<dbReference type="InterPro" id="IPR050900">
    <property type="entry name" value="Transposase_IS3/IS150/IS904"/>
</dbReference>
<dbReference type="InterPro" id="IPR012337">
    <property type="entry name" value="RNaseH-like_sf"/>
</dbReference>
<dbReference type="Pfam" id="PF13276">
    <property type="entry name" value="HTH_21"/>
    <property type="match status" value="1"/>
</dbReference>
<evidence type="ECO:0000256" key="1">
    <source>
        <dbReference type="ARBA" id="ARBA00002286"/>
    </source>
</evidence>
<dbReference type="Proteomes" id="UP000196560">
    <property type="component" value="Unassembled WGS sequence"/>
</dbReference>
<dbReference type="Pfam" id="PF13333">
    <property type="entry name" value="rve_2"/>
    <property type="match status" value="1"/>
</dbReference>
<name>A0A1Y3TXU1_9ACTN</name>
<evidence type="ECO:0000256" key="2">
    <source>
        <dbReference type="SAM" id="MobiDB-lite"/>
    </source>
</evidence>
<dbReference type="Gene3D" id="3.30.420.10">
    <property type="entry name" value="Ribonuclease H-like superfamily/Ribonuclease H"/>
    <property type="match status" value="1"/>
</dbReference>
<dbReference type="PROSITE" id="PS50994">
    <property type="entry name" value="INTEGRASE"/>
    <property type="match status" value="1"/>
</dbReference>
<proteinExistence type="predicted"/>
<feature type="region of interest" description="Disordered" evidence="2">
    <location>
        <begin position="77"/>
        <end position="101"/>
    </location>
</feature>
<dbReference type="InterPro" id="IPR036397">
    <property type="entry name" value="RNaseH_sf"/>
</dbReference>
<organism evidence="4 5">
    <name type="scientific">Enorma massiliensis</name>
    <dbReference type="NCBI Taxonomy" id="1472761"/>
    <lineage>
        <taxon>Bacteria</taxon>
        <taxon>Bacillati</taxon>
        <taxon>Actinomycetota</taxon>
        <taxon>Coriobacteriia</taxon>
        <taxon>Coriobacteriales</taxon>
        <taxon>Coriobacteriaceae</taxon>
        <taxon>Enorma</taxon>
    </lineage>
</organism>
<dbReference type="InterPro" id="IPR001584">
    <property type="entry name" value="Integrase_cat-core"/>
</dbReference>
<feature type="domain" description="Integrase catalytic" evidence="3">
    <location>
        <begin position="109"/>
        <end position="272"/>
    </location>
</feature>
<dbReference type="STRING" id="1118060.GCA_000311845_01736"/>
<comment type="caution">
    <text evidence="4">The sequence shown here is derived from an EMBL/GenBank/DDBJ whole genome shotgun (WGS) entry which is preliminary data.</text>
</comment>
<feature type="compositionally biased region" description="Basic residues" evidence="2">
    <location>
        <begin position="10"/>
        <end position="20"/>
    </location>
</feature>
<keyword evidence="5" id="KW-1185">Reference proteome</keyword>
<dbReference type="PANTHER" id="PTHR46889">
    <property type="entry name" value="TRANSPOSASE INSF FOR INSERTION SEQUENCE IS3B-RELATED"/>
    <property type="match status" value="1"/>
</dbReference>
<dbReference type="InterPro" id="IPR048020">
    <property type="entry name" value="Transpos_IS3"/>
</dbReference>
<accession>A0A1Y3TXU1</accession>
<gene>
    <name evidence="4" type="ORF">B5G21_09930</name>
</gene>